<dbReference type="EMBL" id="SHKV01000001">
    <property type="protein sequence ID" value="RZU32279.1"/>
    <property type="molecule type" value="Genomic_DNA"/>
</dbReference>
<reference evidence="2 3" key="1">
    <citation type="submission" date="2019-02" db="EMBL/GenBank/DDBJ databases">
        <title>Sequencing the genomes of 1000 actinobacteria strains.</title>
        <authorList>
            <person name="Klenk H.-P."/>
        </authorList>
    </citation>
    <scope>NUCLEOTIDE SEQUENCE [LARGE SCALE GENOMIC DNA]</scope>
    <source>
        <strain evidence="2 3">DSM 44509</strain>
    </source>
</reference>
<proteinExistence type="predicted"/>
<dbReference type="AlphaFoldDB" id="A0A4Q7Y8C2"/>
<dbReference type="Proteomes" id="UP000292507">
    <property type="component" value="Unassembled WGS sequence"/>
</dbReference>
<organism evidence="2 3">
    <name type="scientific">Blastococcus saxobsidens</name>
    <dbReference type="NCBI Taxonomy" id="138336"/>
    <lineage>
        <taxon>Bacteria</taxon>
        <taxon>Bacillati</taxon>
        <taxon>Actinomycetota</taxon>
        <taxon>Actinomycetes</taxon>
        <taxon>Geodermatophilales</taxon>
        <taxon>Geodermatophilaceae</taxon>
        <taxon>Blastococcus</taxon>
    </lineage>
</organism>
<dbReference type="GO" id="GO:0035438">
    <property type="term" value="F:cyclic-di-GMP binding"/>
    <property type="evidence" value="ECO:0007669"/>
    <property type="project" value="InterPro"/>
</dbReference>
<evidence type="ECO:0000259" key="1">
    <source>
        <dbReference type="Pfam" id="PF07238"/>
    </source>
</evidence>
<dbReference type="RefSeq" id="WP_158657614.1">
    <property type="nucleotide sequence ID" value="NZ_POQT01000024.1"/>
</dbReference>
<evidence type="ECO:0000313" key="2">
    <source>
        <dbReference type="EMBL" id="RZU32279.1"/>
    </source>
</evidence>
<accession>A0A4Q7Y8C2</accession>
<feature type="domain" description="PilZ" evidence="1">
    <location>
        <begin position="100"/>
        <end position="201"/>
    </location>
</feature>
<dbReference type="Gene3D" id="2.40.10.220">
    <property type="entry name" value="predicted glycosyltransferase like domains"/>
    <property type="match status" value="1"/>
</dbReference>
<name>A0A4Q7Y8C2_9ACTN</name>
<gene>
    <name evidence="2" type="ORF">BKA19_1974</name>
</gene>
<dbReference type="SUPFAM" id="SSF141371">
    <property type="entry name" value="PilZ domain-like"/>
    <property type="match status" value="1"/>
</dbReference>
<evidence type="ECO:0000313" key="3">
    <source>
        <dbReference type="Proteomes" id="UP000292507"/>
    </source>
</evidence>
<sequence length="212" mass="23152">MIESDFVRPEVSTSADVTLVARGITVAASVEVSDDQVIAVRPHGEGAAWKTSVKPGDSVELYWVAGYEERTLPAKIVGVDDETEDVVWNLAVTGPAERSQRRRSVRARVELPVSMPWSDGRLAGVTVDLSEAGMRALVDGWGLLPDNGIRTDITLDLEDTTVHVRGEIVRQTAQGPRWLLSMKFLDVSESTGDALRRRVFQALRDERAAATG</sequence>
<protein>
    <submittedName>
        <fullName evidence="2">PilZ domain-containing protein</fullName>
    </submittedName>
</protein>
<comment type="caution">
    <text evidence="2">The sequence shown here is derived from an EMBL/GenBank/DDBJ whole genome shotgun (WGS) entry which is preliminary data.</text>
</comment>
<keyword evidence="3" id="KW-1185">Reference proteome</keyword>
<dbReference type="InterPro" id="IPR009875">
    <property type="entry name" value="PilZ_domain"/>
</dbReference>
<dbReference type="Pfam" id="PF07238">
    <property type="entry name" value="PilZ"/>
    <property type="match status" value="1"/>
</dbReference>